<evidence type="ECO:0000256" key="1">
    <source>
        <dbReference type="SAM" id="MobiDB-lite"/>
    </source>
</evidence>
<comment type="caution">
    <text evidence="2">The sequence shown here is derived from an EMBL/GenBank/DDBJ whole genome shotgun (WGS) entry which is preliminary data.</text>
</comment>
<proteinExistence type="predicted"/>
<feature type="region of interest" description="Disordered" evidence="1">
    <location>
        <begin position="53"/>
        <end position="91"/>
    </location>
</feature>
<feature type="compositionally biased region" description="Polar residues" evidence="1">
    <location>
        <begin position="64"/>
        <end position="75"/>
    </location>
</feature>
<reference evidence="2" key="1">
    <citation type="submission" date="2020-08" db="EMBL/GenBank/DDBJ databases">
        <title>Multicomponent nature underlies the extraordinary mechanical properties of spider dragline silk.</title>
        <authorList>
            <person name="Kono N."/>
            <person name="Nakamura H."/>
            <person name="Mori M."/>
            <person name="Yoshida Y."/>
            <person name="Ohtoshi R."/>
            <person name="Malay A.D."/>
            <person name="Moran D.A.P."/>
            <person name="Tomita M."/>
            <person name="Numata K."/>
            <person name="Arakawa K."/>
        </authorList>
    </citation>
    <scope>NUCLEOTIDE SEQUENCE</scope>
</reference>
<accession>A0A8X7C5X0</accession>
<gene>
    <name evidence="2" type="ORF">TNIN_414211</name>
</gene>
<evidence type="ECO:0000313" key="3">
    <source>
        <dbReference type="Proteomes" id="UP000886998"/>
    </source>
</evidence>
<name>A0A8X7C5X0_9ARAC</name>
<evidence type="ECO:0000313" key="2">
    <source>
        <dbReference type="EMBL" id="GFY56925.1"/>
    </source>
</evidence>
<dbReference type="Proteomes" id="UP000886998">
    <property type="component" value="Unassembled WGS sequence"/>
</dbReference>
<dbReference type="AlphaFoldDB" id="A0A8X7C5X0"/>
<dbReference type="EMBL" id="BMAV01011214">
    <property type="protein sequence ID" value="GFY56925.1"/>
    <property type="molecule type" value="Genomic_DNA"/>
</dbReference>
<organism evidence="2 3">
    <name type="scientific">Trichonephila inaurata madagascariensis</name>
    <dbReference type="NCBI Taxonomy" id="2747483"/>
    <lineage>
        <taxon>Eukaryota</taxon>
        <taxon>Metazoa</taxon>
        <taxon>Ecdysozoa</taxon>
        <taxon>Arthropoda</taxon>
        <taxon>Chelicerata</taxon>
        <taxon>Arachnida</taxon>
        <taxon>Araneae</taxon>
        <taxon>Araneomorphae</taxon>
        <taxon>Entelegynae</taxon>
        <taxon>Araneoidea</taxon>
        <taxon>Nephilidae</taxon>
        <taxon>Trichonephila</taxon>
        <taxon>Trichonephila inaurata</taxon>
    </lineage>
</organism>
<keyword evidence="3" id="KW-1185">Reference proteome</keyword>
<protein>
    <submittedName>
        <fullName evidence="2">Uncharacterized protein</fullName>
    </submittedName>
</protein>
<sequence>MACCLPVVNFVVEKLRLVQPTVGRRSHIIGIFFPQGNSFPPLLHRPCLDENYESPDEVVHGHQRNSQPHSHVSTDTAEHLQALREEKKLVT</sequence>
<feature type="compositionally biased region" description="Basic and acidic residues" evidence="1">
    <location>
        <begin position="76"/>
        <end position="91"/>
    </location>
</feature>